<dbReference type="Proteomes" id="UP000315295">
    <property type="component" value="Unassembled WGS sequence"/>
</dbReference>
<dbReference type="EMBL" id="VIEB01000151">
    <property type="protein sequence ID" value="TQE03757.1"/>
    <property type="molecule type" value="Genomic_DNA"/>
</dbReference>
<dbReference type="AlphaFoldDB" id="A0A540MY93"/>
<organism evidence="1 2">
    <name type="scientific">Malus baccata</name>
    <name type="common">Siberian crab apple</name>
    <name type="synonym">Pyrus baccata</name>
    <dbReference type="NCBI Taxonomy" id="106549"/>
    <lineage>
        <taxon>Eukaryota</taxon>
        <taxon>Viridiplantae</taxon>
        <taxon>Streptophyta</taxon>
        <taxon>Embryophyta</taxon>
        <taxon>Tracheophyta</taxon>
        <taxon>Spermatophyta</taxon>
        <taxon>Magnoliopsida</taxon>
        <taxon>eudicotyledons</taxon>
        <taxon>Gunneridae</taxon>
        <taxon>Pentapetalae</taxon>
        <taxon>rosids</taxon>
        <taxon>fabids</taxon>
        <taxon>Rosales</taxon>
        <taxon>Rosaceae</taxon>
        <taxon>Amygdaloideae</taxon>
        <taxon>Maleae</taxon>
        <taxon>Malus</taxon>
    </lineage>
</organism>
<keyword evidence="2" id="KW-1185">Reference proteome</keyword>
<sequence length="108" mass="12819">MKECGDSGDEHVKRTVLSYNAAEIRFRGFSLRKDTRLHKGPAMPPIRHLHAEQMFQERTRSKHGINGGRAIKKEGERWIKLVKNDARNHDHVDWLRKNEYVKLKYREI</sequence>
<proteinExistence type="predicted"/>
<gene>
    <name evidence="1" type="ORF">C1H46_010731</name>
</gene>
<accession>A0A540MY93</accession>
<evidence type="ECO:0000313" key="2">
    <source>
        <dbReference type="Proteomes" id="UP000315295"/>
    </source>
</evidence>
<comment type="caution">
    <text evidence="1">The sequence shown here is derived from an EMBL/GenBank/DDBJ whole genome shotgun (WGS) entry which is preliminary data.</text>
</comment>
<evidence type="ECO:0000313" key="1">
    <source>
        <dbReference type="EMBL" id="TQE03757.1"/>
    </source>
</evidence>
<protein>
    <submittedName>
        <fullName evidence="1">Uncharacterized protein</fullName>
    </submittedName>
</protein>
<name>A0A540MY93_MALBA</name>
<reference evidence="1 2" key="1">
    <citation type="journal article" date="2019" name="G3 (Bethesda)">
        <title>Sequencing of a Wild Apple (Malus baccata) Genome Unravels the Differences Between Cultivated and Wild Apple Species Regarding Disease Resistance and Cold Tolerance.</title>
        <authorList>
            <person name="Chen X."/>
        </authorList>
    </citation>
    <scope>NUCLEOTIDE SEQUENCE [LARGE SCALE GENOMIC DNA]</scope>
    <source>
        <strain evidence="2">cv. Shandingzi</strain>
        <tissue evidence="1">Leaves</tissue>
    </source>
</reference>